<dbReference type="Proteomes" id="UP000676409">
    <property type="component" value="Chromosome"/>
</dbReference>
<keyword evidence="3" id="KW-0804">Transcription</keyword>
<gene>
    <name evidence="6" type="ORF">KCG34_12000</name>
</gene>
<dbReference type="RefSeq" id="WP_211940578.1">
    <property type="nucleotide sequence ID" value="NZ_CP073078.1"/>
</dbReference>
<evidence type="ECO:0000256" key="3">
    <source>
        <dbReference type="ARBA" id="ARBA00023163"/>
    </source>
</evidence>
<dbReference type="KEGG" id="caul:KCG34_12000"/>
<sequence length="221" mass="25480">MDDASRSLARFEPEGIAAEGQGWQQRKSAQTRVAILEAAIDCLEQVGYARTTTQLIAQTAGISRGAMLHHYATKQELIASVIGYTFHKRIGRFVERIHDLSDEQRVQQVAGVELYWETLLSREFTAFLELQVASRTDAELREIFLPKAREYDQVERREVLRAFPEWEDNPNYGLAMDFVIASIEGVLLNRDIWNSEERCQQMRRLVARALLPLRAHQFDEK</sequence>
<dbReference type="AlphaFoldDB" id="A0A975IX33"/>
<protein>
    <submittedName>
        <fullName evidence="6">TetR/AcrR family transcriptional regulator</fullName>
    </submittedName>
</protein>
<dbReference type="EMBL" id="CP073078">
    <property type="protein sequence ID" value="QUD90528.1"/>
    <property type="molecule type" value="Genomic_DNA"/>
</dbReference>
<evidence type="ECO:0000259" key="5">
    <source>
        <dbReference type="PROSITE" id="PS50977"/>
    </source>
</evidence>
<organism evidence="6 7">
    <name type="scientific">Phenylobacterium montanum</name>
    <dbReference type="NCBI Taxonomy" id="2823693"/>
    <lineage>
        <taxon>Bacteria</taxon>
        <taxon>Pseudomonadati</taxon>
        <taxon>Pseudomonadota</taxon>
        <taxon>Alphaproteobacteria</taxon>
        <taxon>Caulobacterales</taxon>
        <taxon>Caulobacteraceae</taxon>
        <taxon>Phenylobacterium</taxon>
    </lineage>
</organism>
<dbReference type="InterPro" id="IPR001647">
    <property type="entry name" value="HTH_TetR"/>
</dbReference>
<evidence type="ECO:0000256" key="4">
    <source>
        <dbReference type="PROSITE-ProRule" id="PRU00335"/>
    </source>
</evidence>
<dbReference type="Gene3D" id="1.10.357.10">
    <property type="entry name" value="Tetracycline Repressor, domain 2"/>
    <property type="match status" value="1"/>
</dbReference>
<dbReference type="GO" id="GO:0003700">
    <property type="term" value="F:DNA-binding transcription factor activity"/>
    <property type="evidence" value="ECO:0007669"/>
    <property type="project" value="TreeGrafter"/>
</dbReference>
<evidence type="ECO:0000313" key="6">
    <source>
        <dbReference type="EMBL" id="QUD90528.1"/>
    </source>
</evidence>
<keyword evidence="2 4" id="KW-0238">DNA-binding</keyword>
<accession>A0A975IX33</accession>
<dbReference type="Pfam" id="PF00440">
    <property type="entry name" value="TetR_N"/>
    <property type="match status" value="1"/>
</dbReference>
<name>A0A975IX33_9CAUL</name>
<evidence type="ECO:0000313" key="7">
    <source>
        <dbReference type="Proteomes" id="UP000676409"/>
    </source>
</evidence>
<evidence type="ECO:0000256" key="1">
    <source>
        <dbReference type="ARBA" id="ARBA00023015"/>
    </source>
</evidence>
<dbReference type="PROSITE" id="PS50977">
    <property type="entry name" value="HTH_TETR_2"/>
    <property type="match status" value="1"/>
</dbReference>
<dbReference type="SUPFAM" id="SSF46689">
    <property type="entry name" value="Homeodomain-like"/>
    <property type="match status" value="1"/>
</dbReference>
<proteinExistence type="predicted"/>
<dbReference type="InterPro" id="IPR050109">
    <property type="entry name" value="HTH-type_TetR-like_transc_reg"/>
</dbReference>
<dbReference type="PRINTS" id="PR00455">
    <property type="entry name" value="HTHTETR"/>
</dbReference>
<feature type="domain" description="HTH tetR-type" evidence="5">
    <location>
        <begin position="29"/>
        <end position="89"/>
    </location>
</feature>
<reference evidence="6" key="1">
    <citation type="submission" date="2021-04" db="EMBL/GenBank/DDBJ databases">
        <title>The complete genome sequence of Caulobacter sp. S6.</title>
        <authorList>
            <person name="Tang Y."/>
            <person name="Ouyang W."/>
            <person name="Liu Q."/>
            <person name="Huang B."/>
            <person name="Guo Z."/>
            <person name="Lei P."/>
        </authorList>
    </citation>
    <scope>NUCLEOTIDE SEQUENCE</scope>
    <source>
        <strain evidence="6">S6</strain>
    </source>
</reference>
<feature type="DNA-binding region" description="H-T-H motif" evidence="4">
    <location>
        <begin position="52"/>
        <end position="71"/>
    </location>
</feature>
<dbReference type="InterPro" id="IPR009057">
    <property type="entry name" value="Homeodomain-like_sf"/>
</dbReference>
<dbReference type="GO" id="GO:0000976">
    <property type="term" value="F:transcription cis-regulatory region binding"/>
    <property type="evidence" value="ECO:0007669"/>
    <property type="project" value="TreeGrafter"/>
</dbReference>
<keyword evidence="1" id="KW-0805">Transcription regulation</keyword>
<evidence type="ECO:0000256" key="2">
    <source>
        <dbReference type="ARBA" id="ARBA00023125"/>
    </source>
</evidence>
<dbReference type="PANTHER" id="PTHR30055">
    <property type="entry name" value="HTH-TYPE TRANSCRIPTIONAL REGULATOR RUTR"/>
    <property type="match status" value="1"/>
</dbReference>
<dbReference type="PANTHER" id="PTHR30055:SF234">
    <property type="entry name" value="HTH-TYPE TRANSCRIPTIONAL REGULATOR BETI"/>
    <property type="match status" value="1"/>
</dbReference>
<keyword evidence="7" id="KW-1185">Reference proteome</keyword>